<evidence type="ECO:0000313" key="2">
    <source>
        <dbReference type="Proteomes" id="UP000838756"/>
    </source>
</evidence>
<accession>A0A8S4SMS2</accession>
<dbReference type="Proteomes" id="UP000838756">
    <property type="component" value="Unassembled WGS sequence"/>
</dbReference>
<comment type="caution">
    <text evidence="1">The sequence shown here is derived from an EMBL/GenBank/DDBJ whole genome shotgun (WGS) entry which is preliminary data.</text>
</comment>
<keyword evidence="2" id="KW-1185">Reference proteome</keyword>
<evidence type="ECO:0000313" key="1">
    <source>
        <dbReference type="EMBL" id="CAH2267962.1"/>
    </source>
</evidence>
<dbReference type="AlphaFoldDB" id="A0A8S4SMS2"/>
<organism evidence="1 2">
    <name type="scientific">Pararge aegeria aegeria</name>
    <dbReference type="NCBI Taxonomy" id="348720"/>
    <lineage>
        <taxon>Eukaryota</taxon>
        <taxon>Metazoa</taxon>
        <taxon>Ecdysozoa</taxon>
        <taxon>Arthropoda</taxon>
        <taxon>Hexapoda</taxon>
        <taxon>Insecta</taxon>
        <taxon>Pterygota</taxon>
        <taxon>Neoptera</taxon>
        <taxon>Endopterygota</taxon>
        <taxon>Lepidoptera</taxon>
        <taxon>Glossata</taxon>
        <taxon>Ditrysia</taxon>
        <taxon>Papilionoidea</taxon>
        <taxon>Nymphalidae</taxon>
        <taxon>Satyrinae</taxon>
        <taxon>Satyrini</taxon>
        <taxon>Parargina</taxon>
        <taxon>Pararge</taxon>
    </lineage>
</organism>
<proteinExistence type="predicted"/>
<sequence>MIVARHTLDDEEVIVNAQEGFAPREVAADPLLAHLQQFVPIEERVSRIQIHDYTMRCIRVIITYQVTPLTFPAFTYDPSDFKQNGGICLWSSTIFTSKPSMMVR</sequence>
<reference evidence="1" key="1">
    <citation type="submission" date="2022-03" db="EMBL/GenBank/DDBJ databases">
        <authorList>
            <person name="Lindestad O."/>
        </authorList>
    </citation>
    <scope>NUCLEOTIDE SEQUENCE</scope>
</reference>
<name>A0A8S4SMS2_9NEOP</name>
<gene>
    <name evidence="1" type="primary">jg8415</name>
    <name evidence="1" type="ORF">PAEG_LOCUS26433</name>
</gene>
<dbReference type="EMBL" id="CAKXAJ010026408">
    <property type="protein sequence ID" value="CAH2267962.1"/>
    <property type="molecule type" value="Genomic_DNA"/>
</dbReference>
<protein>
    <submittedName>
        <fullName evidence="1">Jg8415 protein</fullName>
    </submittedName>
</protein>